<proteinExistence type="predicted"/>
<dbReference type="AlphaFoldDB" id="A0AAD2DC44"/>
<evidence type="ECO:0000313" key="2">
    <source>
        <dbReference type="Proteomes" id="UP001189143"/>
    </source>
</evidence>
<sequence length="48" mass="5644">MDFWKMCFELNVVDSEYLKQVVITESNKHGEITAEQFKEITGIDFTTQ</sequence>
<accession>A0AAD2DC44</accession>
<dbReference type="RefSeq" id="WP_125149561.1">
    <property type="nucleotide sequence ID" value="NZ_CAKJVF010000172.1"/>
</dbReference>
<organism evidence="1 2">
    <name type="scientific">Clostridium neonatale</name>
    <dbReference type="NCBI Taxonomy" id="137838"/>
    <lineage>
        <taxon>Bacteria</taxon>
        <taxon>Bacillati</taxon>
        <taxon>Bacillota</taxon>
        <taxon>Clostridia</taxon>
        <taxon>Eubacteriales</taxon>
        <taxon>Clostridiaceae</taxon>
        <taxon>Clostridium</taxon>
    </lineage>
</organism>
<protein>
    <recommendedName>
        <fullName evidence="3">XkdX family protein</fullName>
    </recommendedName>
</protein>
<reference evidence="1" key="1">
    <citation type="submission" date="2022-10" db="EMBL/GenBank/DDBJ databases">
        <authorList>
            <person name="Aires J."/>
            <person name="Mesa V."/>
        </authorList>
    </citation>
    <scope>NUCLEOTIDE SEQUENCE</scope>
    <source>
        <strain evidence="1">Clostridium neonatale JD116</strain>
    </source>
</reference>
<comment type="caution">
    <text evidence="1">The sequence shown here is derived from an EMBL/GenBank/DDBJ whole genome shotgun (WGS) entry which is preliminary data.</text>
</comment>
<name>A0AAD2DC44_9CLOT</name>
<dbReference type="EMBL" id="CAMTCP010000057">
    <property type="protein sequence ID" value="CAI3545020.1"/>
    <property type="molecule type" value="Genomic_DNA"/>
</dbReference>
<evidence type="ECO:0008006" key="3">
    <source>
        <dbReference type="Google" id="ProtNLM"/>
    </source>
</evidence>
<gene>
    <name evidence="1" type="ORF">CNEO2_1510003</name>
</gene>
<evidence type="ECO:0000313" key="1">
    <source>
        <dbReference type="EMBL" id="CAI3545020.1"/>
    </source>
</evidence>
<dbReference type="Proteomes" id="UP001189143">
    <property type="component" value="Unassembled WGS sequence"/>
</dbReference>